<dbReference type="InterPro" id="IPR002017">
    <property type="entry name" value="Spectrin_repeat"/>
</dbReference>
<reference evidence="2" key="3">
    <citation type="submission" date="2019-06" db="EMBL/GenBank/DDBJ databases">
        <authorList>
            <person name="Poynton C."/>
            <person name="Hasenbein S."/>
            <person name="Benoit J.B."/>
            <person name="Sepulveda M.S."/>
            <person name="Poelchau M.F."/>
            <person name="Murali S.C."/>
            <person name="Chen S."/>
            <person name="Glastad K.M."/>
            <person name="Werren J.H."/>
            <person name="Vineis J.H."/>
            <person name="Bowen J.L."/>
            <person name="Friedrich M."/>
            <person name="Jones J."/>
            <person name="Robertson H.M."/>
            <person name="Feyereisen R."/>
            <person name="Mechler-Hickson A."/>
            <person name="Mathers N."/>
            <person name="Lee C.E."/>
            <person name="Colbourne J.K."/>
            <person name="Biales A."/>
            <person name="Johnston J.S."/>
            <person name="Wellborn G.A."/>
            <person name="Rosendale A.J."/>
            <person name="Cridge A.G."/>
            <person name="Munoz-Torres M.C."/>
            <person name="Bain P.A."/>
            <person name="Manny A.R."/>
            <person name="Major K.M."/>
            <person name="Lambert F.N."/>
            <person name="Vulpe C.D."/>
            <person name="Tuck P."/>
            <person name="Blalock B.J."/>
            <person name="Lin Y.-Y."/>
            <person name="Smith M.E."/>
            <person name="Ochoa-Acuna H."/>
            <person name="Chen M.-J.M."/>
            <person name="Childers C.P."/>
            <person name="Qu J."/>
            <person name="Dugan S."/>
            <person name="Lee S.L."/>
            <person name="Chao H."/>
            <person name="Dinh H."/>
            <person name="Han Y."/>
            <person name="Doddapaneni H."/>
            <person name="Worley K.C."/>
            <person name="Muzny D.M."/>
            <person name="Gibbs R.A."/>
            <person name="Richards S."/>
        </authorList>
    </citation>
    <scope>NUCLEOTIDE SEQUENCE</scope>
    <source>
        <strain evidence="2">HAZT.00-mixed</strain>
        <tissue evidence="2">Whole organism</tissue>
    </source>
</reference>
<dbReference type="EMBL" id="JQDR03011629">
    <property type="protein sequence ID" value="KAA0192474.1"/>
    <property type="molecule type" value="Genomic_DNA"/>
</dbReference>
<dbReference type="Gene3D" id="1.20.58.60">
    <property type="match status" value="2"/>
</dbReference>
<dbReference type="SMART" id="SM00150">
    <property type="entry name" value="SPEC"/>
    <property type="match status" value="2"/>
</dbReference>
<proteinExistence type="predicted"/>
<comment type="caution">
    <text evidence="2">The sequence shown here is derived from an EMBL/GenBank/DDBJ whole genome shotgun (WGS) entry which is preliminary data.</text>
</comment>
<dbReference type="Proteomes" id="UP000711488">
    <property type="component" value="Unassembled WGS sequence"/>
</dbReference>
<accession>A0A6A0GY09</accession>
<dbReference type="CDD" id="cd00176">
    <property type="entry name" value="SPEC"/>
    <property type="match status" value="1"/>
</dbReference>
<reference evidence="2" key="1">
    <citation type="submission" date="2014-08" db="EMBL/GenBank/DDBJ databases">
        <authorList>
            <person name="Murali S."/>
            <person name="Richards S."/>
            <person name="Bandaranaike D."/>
            <person name="Bellair M."/>
            <person name="Blankenburg K."/>
            <person name="Chao H."/>
            <person name="Dinh H."/>
            <person name="Doddapaneni H."/>
            <person name="Dugan-Rocha S."/>
            <person name="Elkadiri S."/>
            <person name="Gnanaolivu R."/>
            <person name="Hughes D."/>
            <person name="Lee S."/>
            <person name="Li M."/>
            <person name="Ming W."/>
            <person name="Munidasa M."/>
            <person name="Muniz J."/>
            <person name="Nguyen L."/>
            <person name="Osuji N."/>
            <person name="Pu L.-L."/>
            <person name="Puazo M."/>
            <person name="Skinner E."/>
            <person name="Qu C."/>
            <person name="Quiroz J."/>
            <person name="Raj R."/>
            <person name="Weissenberger G."/>
            <person name="Xin Y."/>
            <person name="Zou X."/>
            <person name="Han Y."/>
            <person name="Worley K."/>
            <person name="Muzny D."/>
            <person name="Gibbs R."/>
        </authorList>
    </citation>
    <scope>NUCLEOTIDE SEQUENCE</scope>
    <source>
        <strain evidence="2">HAZT.00-mixed</strain>
        <tissue evidence="2">Whole organism</tissue>
    </source>
</reference>
<dbReference type="AlphaFoldDB" id="A0A6A0GY09"/>
<keyword evidence="1" id="KW-0677">Repeat</keyword>
<evidence type="ECO:0000313" key="2">
    <source>
        <dbReference type="EMBL" id="KAA0192474.1"/>
    </source>
</evidence>
<protein>
    <submittedName>
        <fullName evidence="2">Uncharacterized protein</fullName>
    </submittedName>
</protein>
<dbReference type="Pfam" id="PF00435">
    <property type="entry name" value="Spectrin"/>
    <property type="match status" value="2"/>
</dbReference>
<evidence type="ECO:0000256" key="1">
    <source>
        <dbReference type="ARBA" id="ARBA00022737"/>
    </source>
</evidence>
<dbReference type="PANTHER" id="PTHR11915">
    <property type="entry name" value="SPECTRIN/FILAMIN RELATED CYTOSKELETAL PROTEIN"/>
    <property type="match status" value="1"/>
</dbReference>
<sequence>MCGTSEEQLAIERGWQEKEDWLRQCLDLQLFNRDADQIDVATSAHEAFLDYADMGTIELEIDSYCGLVKEMGTTADGLVKINHPQSKLIKERQHIVNQELKELQKLSGALRTKLMESMYRHEYMREAEQLETWVQEQMITATSQDFGQDYEHLLVLQAKFLDFKHRVEAGYERFNQCEELAKKLVANDSPYTHDIETNQLQLRAAWNALLDAIANRDEKLDAAAEIHRFNRDVADALSRIHEKDKMVSDDLGKDVHSVQALLRKHEGFENDLVALEAQLQVRLVLY</sequence>
<reference evidence="2" key="2">
    <citation type="journal article" date="2018" name="Environ. Sci. Technol.">
        <title>The Toxicogenome of Hyalella azteca: A Model for Sediment Ecotoxicology and Evolutionary Toxicology.</title>
        <authorList>
            <person name="Poynton H.C."/>
            <person name="Hasenbein S."/>
            <person name="Benoit J.B."/>
            <person name="Sepulveda M.S."/>
            <person name="Poelchau M.F."/>
            <person name="Hughes D.S.T."/>
            <person name="Murali S.C."/>
            <person name="Chen S."/>
            <person name="Glastad K.M."/>
            <person name="Goodisman M.A.D."/>
            <person name="Werren J.H."/>
            <person name="Vineis J.H."/>
            <person name="Bowen J.L."/>
            <person name="Friedrich M."/>
            <person name="Jones J."/>
            <person name="Robertson H.M."/>
            <person name="Feyereisen R."/>
            <person name="Mechler-Hickson A."/>
            <person name="Mathers N."/>
            <person name="Lee C.E."/>
            <person name="Colbourne J.K."/>
            <person name="Biales A."/>
            <person name="Johnston J.S."/>
            <person name="Wellborn G.A."/>
            <person name="Rosendale A.J."/>
            <person name="Cridge A.G."/>
            <person name="Munoz-Torres M.C."/>
            <person name="Bain P.A."/>
            <person name="Manny A.R."/>
            <person name="Major K.M."/>
            <person name="Lambert F.N."/>
            <person name="Vulpe C.D."/>
            <person name="Tuck P."/>
            <person name="Blalock B.J."/>
            <person name="Lin Y.Y."/>
            <person name="Smith M.E."/>
            <person name="Ochoa-Acuna H."/>
            <person name="Chen M.M."/>
            <person name="Childers C.P."/>
            <person name="Qu J."/>
            <person name="Dugan S."/>
            <person name="Lee S.L."/>
            <person name="Chao H."/>
            <person name="Dinh H."/>
            <person name="Han Y."/>
            <person name="Doddapaneni H."/>
            <person name="Worley K.C."/>
            <person name="Muzny D.M."/>
            <person name="Gibbs R.A."/>
            <person name="Richards S."/>
        </authorList>
    </citation>
    <scope>NUCLEOTIDE SEQUENCE</scope>
    <source>
        <strain evidence="2">HAZT.00-mixed</strain>
        <tissue evidence="2">Whole organism</tissue>
    </source>
</reference>
<gene>
    <name evidence="2" type="ORF">HAZT_HAZT000964</name>
</gene>
<dbReference type="InterPro" id="IPR018159">
    <property type="entry name" value="Spectrin/alpha-actinin"/>
</dbReference>
<name>A0A6A0GY09_HYAAZ</name>
<organism evidence="2">
    <name type="scientific">Hyalella azteca</name>
    <name type="common">Amphipod</name>
    <dbReference type="NCBI Taxonomy" id="294128"/>
    <lineage>
        <taxon>Eukaryota</taxon>
        <taxon>Metazoa</taxon>
        <taxon>Ecdysozoa</taxon>
        <taxon>Arthropoda</taxon>
        <taxon>Crustacea</taxon>
        <taxon>Multicrustacea</taxon>
        <taxon>Malacostraca</taxon>
        <taxon>Eumalacostraca</taxon>
        <taxon>Peracarida</taxon>
        <taxon>Amphipoda</taxon>
        <taxon>Senticaudata</taxon>
        <taxon>Talitrida</taxon>
        <taxon>Talitroidea</taxon>
        <taxon>Hyalellidae</taxon>
        <taxon>Hyalella</taxon>
    </lineage>
</organism>
<dbReference type="SUPFAM" id="SSF46966">
    <property type="entry name" value="Spectrin repeat"/>
    <property type="match status" value="2"/>
</dbReference>